<dbReference type="EMBL" id="MFAQ01000011">
    <property type="protein sequence ID" value="OGD83656.1"/>
    <property type="molecule type" value="Genomic_DNA"/>
</dbReference>
<sequence>MQLKRYISNWRKWLYFKKRYFLISALLLIFLWLLVNFAKIKNVYCYCDGQVCEEDLCQQAKKTIGKNLITLNKKNLSKELALGRKYQKIDLKNKGLDTLIVEFHSAVDFLVFNSTVMPNKPTLSINSSPVASDSTVFFNKPSVEIADWLKNSQLVSFKIYPDGFFEATSTTSSQIFTATLEKKDFSWYKSAYDLIKIVLSHADISNVYFLDNNVYFAQVGQPDIIINMEYDEQRLIKSLQSLRFITTIKKDPKIIDLRYANPIIR</sequence>
<keyword evidence="1" id="KW-1133">Transmembrane helix</keyword>
<keyword evidence="1" id="KW-0812">Transmembrane</keyword>
<dbReference type="AlphaFoldDB" id="A0A1F5FVL7"/>
<name>A0A1F5FVL7_9BACT</name>
<comment type="caution">
    <text evidence="2">The sequence shown here is derived from an EMBL/GenBank/DDBJ whole genome shotgun (WGS) entry which is preliminary data.</text>
</comment>
<accession>A0A1F5FVL7</accession>
<organism evidence="2 3">
    <name type="scientific">Candidatus Collierbacteria bacterium RIFOXYD1_FULL_40_9</name>
    <dbReference type="NCBI Taxonomy" id="1817731"/>
    <lineage>
        <taxon>Bacteria</taxon>
        <taxon>Candidatus Collieribacteriota</taxon>
    </lineage>
</organism>
<evidence type="ECO:0000313" key="3">
    <source>
        <dbReference type="Proteomes" id="UP000179237"/>
    </source>
</evidence>
<reference evidence="2 3" key="1">
    <citation type="journal article" date="2016" name="Nat. Commun.">
        <title>Thousands of microbial genomes shed light on interconnected biogeochemical processes in an aquifer system.</title>
        <authorList>
            <person name="Anantharaman K."/>
            <person name="Brown C.T."/>
            <person name="Hug L.A."/>
            <person name="Sharon I."/>
            <person name="Castelle C.J."/>
            <person name="Probst A.J."/>
            <person name="Thomas B.C."/>
            <person name="Singh A."/>
            <person name="Wilkins M.J."/>
            <person name="Karaoz U."/>
            <person name="Brodie E.L."/>
            <person name="Williams K.H."/>
            <person name="Hubbard S.S."/>
            <person name="Banfield J.F."/>
        </authorList>
    </citation>
    <scope>NUCLEOTIDE SEQUENCE [LARGE SCALE GENOMIC DNA]</scope>
</reference>
<gene>
    <name evidence="2" type="ORF">A2572_01370</name>
</gene>
<dbReference type="Proteomes" id="UP000179237">
    <property type="component" value="Unassembled WGS sequence"/>
</dbReference>
<keyword evidence="1" id="KW-0472">Membrane</keyword>
<evidence type="ECO:0008006" key="4">
    <source>
        <dbReference type="Google" id="ProtNLM"/>
    </source>
</evidence>
<protein>
    <recommendedName>
        <fullName evidence="4">POTRA domain-containing protein</fullName>
    </recommendedName>
</protein>
<feature type="transmembrane region" description="Helical" evidence="1">
    <location>
        <begin position="20"/>
        <end position="38"/>
    </location>
</feature>
<proteinExistence type="predicted"/>
<evidence type="ECO:0000256" key="1">
    <source>
        <dbReference type="SAM" id="Phobius"/>
    </source>
</evidence>
<evidence type="ECO:0000313" key="2">
    <source>
        <dbReference type="EMBL" id="OGD83656.1"/>
    </source>
</evidence>